<feature type="region of interest" description="Disordered" evidence="1">
    <location>
        <begin position="404"/>
        <end position="434"/>
    </location>
</feature>
<reference evidence="3" key="2">
    <citation type="journal article" date="2014" name="PLoS ONE">
        <title>Genome and Transcriptome Analysis of the Fungal Pathogen Fusarium oxysporum f. sp. cubense Causing Banana Vascular Wilt Disease.</title>
        <authorList>
            <person name="Guo L."/>
            <person name="Han L."/>
            <person name="Yang L."/>
            <person name="Zeng H."/>
            <person name="Fan D."/>
            <person name="Zhu Y."/>
            <person name="Feng Y."/>
            <person name="Wang G."/>
            <person name="Peng C."/>
            <person name="Jiang X."/>
            <person name="Zhou D."/>
            <person name="Ni P."/>
            <person name="Liang C."/>
            <person name="Liu L."/>
            <person name="Wang J."/>
            <person name="Mao C."/>
            <person name="Fang X."/>
            <person name="Peng M."/>
            <person name="Huang J."/>
        </authorList>
    </citation>
    <scope>NUCLEOTIDE SEQUENCE [LARGE SCALE GENOMIC DNA]</scope>
    <source>
        <strain evidence="3">race 4</strain>
    </source>
</reference>
<evidence type="ECO:0000313" key="3">
    <source>
        <dbReference type="Proteomes" id="UP000016929"/>
    </source>
</evidence>
<feature type="compositionally biased region" description="Low complexity" evidence="1">
    <location>
        <begin position="415"/>
        <end position="430"/>
    </location>
</feature>
<feature type="region of interest" description="Disordered" evidence="1">
    <location>
        <begin position="455"/>
        <end position="686"/>
    </location>
</feature>
<dbReference type="Proteomes" id="UP000016929">
    <property type="component" value="Unassembled WGS sequence"/>
</dbReference>
<feature type="compositionally biased region" description="Polar residues" evidence="1">
    <location>
        <begin position="495"/>
        <end position="510"/>
    </location>
</feature>
<feature type="region of interest" description="Disordered" evidence="1">
    <location>
        <begin position="1"/>
        <end position="29"/>
    </location>
</feature>
<keyword evidence="3" id="KW-1185">Reference proteome</keyword>
<dbReference type="STRING" id="1229665.N1S8K7"/>
<reference evidence="3" key="1">
    <citation type="submission" date="2012-09" db="EMBL/GenBank/DDBJ databases">
        <title>Genome sequencing and comparative transcriptomics of race 1 and race 4 of banana pathogen: Fusarium oxysporum f. sp. cubense.</title>
        <authorList>
            <person name="Fang X."/>
            <person name="Huang J."/>
        </authorList>
    </citation>
    <scope>NUCLEOTIDE SEQUENCE [LARGE SCALE GENOMIC DNA]</scope>
    <source>
        <strain evidence="3">race 4</strain>
    </source>
</reference>
<gene>
    <name evidence="2" type="ORF">FOC4_g10000204</name>
</gene>
<feature type="compositionally biased region" description="Polar residues" evidence="1">
    <location>
        <begin position="467"/>
        <end position="487"/>
    </location>
</feature>
<name>N1S8K7_FUSC4</name>
<accession>N1S8K7</accession>
<sequence>MRRSSTGIDRSRRHLLSNPEPGLGRLEKNPATHGVTYSVIFSYSAARTDSLSVLFSWSLTATYSPEATLPAGLPHSATMLPRQQSISRRCLSSRGIELHHGPTEELVLPGTFYPMLWPAGNDVSCVNSPTGMKSCLILCLPRGLCLANEWRESLAMCGKLNRGGHHVFSIAALVWPGSEMIGMKEKRLRVCLQLIHHHLGEHKEAAGRHRTKRPQAVRTHVAAWSSNEHISRTMPAYLHMAVLRTPNPLSLFPSAFCNASMASATFDSEQRKVRQSLTPPASQPDIVSLQKKALLAIGKSSDTAICIPSDVESDTEDENDESRELNNLQSYATRASTPNYLDLTGTEHGATEPEAAIGVVIAPIVSPAQAEAAPTWPNETQVSHLADTEPSRKSSCKMNHVLSGDASASQDVNFTTPPTSPESEPYPAAADGQELRPVPVSEWSNMMVDAVSDHGACYDAQGPPGSPSTYTHSPRTASPAEVTQASLEASEAPAGNSSDDPTPGARNSSLAARMSPEPHRGQNLGDASCGSSDPESEAVDGGPGSPDKARSSPQLPSLRRSRRRSPHAHTTAQEEDSDADTESSGSEDGPDVPEYARDEDYCPSPPEVQGPGSEDDDVDDEEHQDHKRRKVSKSPSCSTHNAATSARDSHRRRRSTRASAHSLRERDTSALGLLSPTPPRARSVPSEASAVLAQFQEWPLENVSMKRVTENGKTTFQFQFNWPLCTNHPNATVMTPDSTRLVATRKTTKRASVGRAKYSDDEDSFLIQLKEEEQLGWAEIRRRFAQRFPERGGSSLQVHYCTKLKYRRRS</sequence>
<dbReference type="OrthoDB" id="5153959at2759"/>
<feature type="compositionally biased region" description="Acidic residues" evidence="1">
    <location>
        <begin position="613"/>
        <end position="622"/>
    </location>
</feature>
<evidence type="ECO:0008006" key="4">
    <source>
        <dbReference type="Google" id="ProtNLM"/>
    </source>
</evidence>
<proteinExistence type="predicted"/>
<dbReference type="HOGENOM" id="CLU_018686_0_0_1"/>
<evidence type="ECO:0000313" key="2">
    <source>
        <dbReference type="EMBL" id="EMT74559.1"/>
    </source>
</evidence>
<protein>
    <recommendedName>
        <fullName evidence="4">Myb-like domain-containing protein</fullName>
    </recommendedName>
</protein>
<dbReference type="AlphaFoldDB" id="N1S8K7"/>
<dbReference type="EMBL" id="KB726192">
    <property type="protein sequence ID" value="EMT74559.1"/>
    <property type="molecule type" value="Genomic_DNA"/>
</dbReference>
<evidence type="ECO:0000256" key="1">
    <source>
        <dbReference type="SAM" id="MobiDB-lite"/>
    </source>
</evidence>
<organism evidence="2 3">
    <name type="scientific">Fusarium oxysporum f. sp. cubense (strain race 4)</name>
    <name type="common">Panama disease fungus</name>
    <dbReference type="NCBI Taxonomy" id="2502994"/>
    <lineage>
        <taxon>Eukaryota</taxon>
        <taxon>Fungi</taxon>
        <taxon>Dikarya</taxon>
        <taxon>Ascomycota</taxon>
        <taxon>Pezizomycotina</taxon>
        <taxon>Sordariomycetes</taxon>
        <taxon>Hypocreomycetidae</taxon>
        <taxon>Hypocreales</taxon>
        <taxon>Nectriaceae</taxon>
        <taxon>Fusarium</taxon>
        <taxon>Fusarium oxysporum species complex</taxon>
    </lineage>
</organism>